<dbReference type="RefSeq" id="WP_425582346.1">
    <property type="nucleotide sequence ID" value="NZ_BAAAPF010000057.1"/>
</dbReference>
<comment type="caution">
    <text evidence="3">The sequence shown here is derived from an EMBL/GenBank/DDBJ whole genome shotgun (WGS) entry which is preliminary data.</text>
</comment>
<evidence type="ECO:0000256" key="1">
    <source>
        <dbReference type="SAM" id="MobiDB-lite"/>
    </source>
</evidence>
<dbReference type="Proteomes" id="UP001500443">
    <property type="component" value="Unassembled WGS sequence"/>
</dbReference>
<dbReference type="Pfam" id="PF07591">
    <property type="entry name" value="PT-HINT"/>
    <property type="match status" value="1"/>
</dbReference>
<dbReference type="EMBL" id="BAAAPF010000057">
    <property type="protein sequence ID" value="GAA2121177.1"/>
    <property type="molecule type" value="Genomic_DNA"/>
</dbReference>
<dbReference type="InterPro" id="IPR031325">
    <property type="entry name" value="RHS_repeat"/>
</dbReference>
<gene>
    <name evidence="3" type="ORF">GCM10009802_24370</name>
</gene>
<dbReference type="Gene3D" id="2.180.10.10">
    <property type="entry name" value="RHS repeat-associated core"/>
    <property type="match status" value="3"/>
</dbReference>
<dbReference type="Pfam" id="PF25275">
    <property type="entry name" value="Golvesin_C"/>
    <property type="match status" value="2"/>
</dbReference>
<feature type="region of interest" description="Disordered" evidence="1">
    <location>
        <begin position="1"/>
        <end position="70"/>
    </location>
</feature>
<evidence type="ECO:0000313" key="4">
    <source>
        <dbReference type="Proteomes" id="UP001500443"/>
    </source>
</evidence>
<dbReference type="Gene3D" id="2.170.16.10">
    <property type="entry name" value="Hedgehog/Intein (Hint) domain"/>
    <property type="match status" value="1"/>
</dbReference>
<dbReference type="InterPro" id="IPR003587">
    <property type="entry name" value="Hint_dom_N"/>
</dbReference>
<dbReference type="InterPro" id="IPR033803">
    <property type="entry name" value="CBD-like_Golvesin-Xly"/>
</dbReference>
<reference evidence="3 4" key="1">
    <citation type="journal article" date="2019" name="Int. J. Syst. Evol. Microbiol.">
        <title>The Global Catalogue of Microorganisms (GCM) 10K type strain sequencing project: providing services to taxonomists for standard genome sequencing and annotation.</title>
        <authorList>
            <consortium name="The Broad Institute Genomics Platform"/>
            <consortium name="The Broad Institute Genome Sequencing Center for Infectious Disease"/>
            <person name="Wu L."/>
            <person name="Ma J."/>
        </authorList>
    </citation>
    <scope>NUCLEOTIDE SEQUENCE [LARGE SCALE GENOMIC DNA]</scope>
    <source>
        <strain evidence="3 4">JCM 15481</strain>
    </source>
</reference>
<dbReference type="PROSITE" id="PS50818">
    <property type="entry name" value="INTEIN_C_TER"/>
    <property type="match status" value="1"/>
</dbReference>
<feature type="region of interest" description="Disordered" evidence="1">
    <location>
        <begin position="1481"/>
        <end position="1502"/>
    </location>
</feature>
<evidence type="ECO:0000313" key="3">
    <source>
        <dbReference type="EMBL" id="GAA2121177.1"/>
    </source>
</evidence>
<dbReference type="NCBIfam" id="NF033679">
    <property type="entry name" value="DNRLRE_dom"/>
    <property type="match status" value="2"/>
</dbReference>
<evidence type="ECO:0000259" key="2">
    <source>
        <dbReference type="SMART" id="SM00306"/>
    </source>
</evidence>
<dbReference type="PANTHER" id="PTHR32305:SF15">
    <property type="entry name" value="PROTEIN RHSA-RELATED"/>
    <property type="match status" value="1"/>
</dbReference>
<dbReference type="NCBIfam" id="TIGR03696">
    <property type="entry name" value="Rhs_assc_core"/>
    <property type="match status" value="1"/>
</dbReference>
<accession>A0ABN2Y3U6</accession>
<feature type="compositionally biased region" description="Basic and acidic residues" evidence="1">
    <location>
        <begin position="48"/>
        <end position="70"/>
    </location>
</feature>
<sequence>MVALLPQPAFAAGSTPGLGGAVDTVTGWFTDHGEDDDEPPSSDSRAPAGREKLPAGKAEPAAKRVKELAGRRTPEARFWRMSDGGVQAELAAAPTSYETRGGSWKPIDTAVTKTGAEGYAYANTTNLARSYFGDTPGRLLKVEGELGQSVTFGLKGVDGALKPRVEKDTVTYEDAVGGADLSYRVGAGEVKEDIVLAERPEGAVSFTFTMEVTDGLTPKARQDGSVAFFHETRRAPVVVIPAPFMTDAAKDASSPYGRAWSPKVTQELSRDGRGWELTITPDARWLAADEREYPVKIDPTITIAPSAAESQDVMVLSDQPGVNFASAWNMSVGTTETGVARSLIKFPLDEIPAGVTVDAARLSLYYDQAHTTGGKKVKIQAYEATGAWDELSATWENTKSLVGDLSGTKLVLDDGRAGTAGAGEWTRVAGAGYESDYRYNQNSVTGESYMWRPEIHDGGTYLADVHLPGVSDAASEASYEVRHRGGTSSFTVDQRGSSGRWVDLGAGQMSFGKGTAGSITLGDTGDAGAKTVADAVRLVDRAEAWKDAGEYNEWHGFPVKNSVQEWVDGSLPNNGFILKASDESPRGTDALGGPRYESGDADYGGETASIPRLTVSWGRIGAALESPTVVHGTGPELHWKPYTNTAGDAGADFVEYQIHRSTRQAFTPSASTLIAPIGNRTADSFTDTTATPSPDPGPEIGKVYYYQLAVKTADGDLLGSPTRIVGIPKAGRTMKLIQGKSGGAVKDTTLSSQQPDTPQDTIQSWGVGQNWLSVGNNSGTYGTTRALLDFDTTSIPATATVVESQLQMWGTQTTRDEGSTGAVYELRPLQKGFGEGAATWNNNTSTGTWATPGGDYRATVADTVPQWTEEVGRHWWDATSLTQGWVTDPSSNKGAMVKLADESSSTTRERSLWLSSEGQDQQLGPLLRVIYVDATAESTYRVPGTPQRMAAGTTHDLKVTFTNTTDFTINGSNSDGWGLSYRWTLPDGSTPPGLGQPVITDLPASIRPGSEVTVTARVRTPPADFDAGNNDRTGYRLTWDVYAPSLDAWLSERHGIPALTQRVAVEETTSNHLGLEKFYSYTGTPTGAGSSAVNNAASGNTVFSYNAFTNPGRGLNTFFRIAYNSLDTFDTGTGYGFSTQAAGPLRLGAPLVFHPGGSPIEVRWLDGDGTTHVFTKQADGTFKAPAGFHYKLAPKSNLDCTPANDPIPDAWTATRPDGTSFFFGCDGYLTQVVDSNGNTQTYAYTERVSHNRPVKFLDSITDPAGRKTLDIDYYRQGDASYEYISNTGQQVTGTNLTNPEIYDHVKSVTDISGRKLAFYYTDKGLLGRMVDGAGSGQPKEFDFTYDATQGNKNVKLVGVQDPRQNTTGLEYNDPSTGDDPKYHWWTKQITDRRGNDTGFVYMTNAGTPEFTDTRVTDAEGNVTDTTTDDFGRPVTTVNAKNETTQMSWDADNNVTYLRENNGAESAFCHDPVTGYPLWQRDPEQNNAAGGVPPPTDCTDGNTPDNATVFQYAERTADGYVKDLTGKSSPEGRAWSFGYDTNGNLVSVTDPKGTATADEGDYTTRYTYDAHGQLKSATDPRGNTTTHADFTSTGYPRLITDPQGNGTDFVYDERGQVTKVTDALEKTTTQAYDTFGRPGENRVPKDQDDSVFITTPAPVYDANDNITRSTAPNGAISTAVYDPADLVTSATGPDNNNTGRETHYTYDRVGNLLTTTEPKGVGTPDVAGDYTTTNHYNAVYQLTDVVNADGDKVSYRYDDVGNLTHVIDPKKNETPQTDDFTTKTDYDLNHRPVTVTDAAGETTTTAYDKDSLVISTTDQAGKTTEVDYDPRGLPVEQRVPYTDTTTRTTKFTYDQAGNRTKVETPRGTATATAGDFTLRTTYDELNRPTRRYQPYDPGDARYNDPDIYTETRYDEVGRIATVSAPPSAGQTVRNDTTYEYFDTGWIRTATDPWEIITRYDYNDLGQQTNRRLISAGEETTERPMNWFYYPDGSLRTRKDSGVPDGSAVVLVDNSDTQHTSTAGTWKTSKSIALSGESKDTGFNHRTQASDRGSFTWQTIIPRDGEYTAYAKYPQKSDAGTATYRIDHAGGKATSKVDQAENAGRWVKLGTYRYKQGIKSITVSGTGQGTVSADAVKLVRSYDAAADAEEKVFGYRYDRNGNLTDIDDTSTGARIDAYTMAYTGLNQLQKVTENLVGEPKKTTAFTYDANGQPETATHPDQWAGYTYNARNLIETVKIADTTSETDPTRKTTRYTYTPRGMVDVETKANGNQLDHGYYDNGALKTSRETIDGTLVSSHTYNWDPNGNKAEDIFSRTNADTGALADTTSTYTYDPADRITQLTKTGLGAGTETYVHDANANVVEQSIDGVTTRFDYNRNRLQQATATGDGSGGTTSAYTYDPYGRLETVTADGKTLERNTYDGFDRIAEHTKLQDDGTTATTTYTYDPLDRTTSTTTGAGTTSPKTTDYTYLGLSKEVLDERVGSEITKSYQYGPWGQRLSQITHKPDGTQQLGVYGYNSHSDVETITGEGGNTDATYGYTAYGTNNDAEFTGIDKPDPANPDKDAYNPYRFNAKRWDAATATYDMGFRNYSPGLNRFLTRDTYNGALADMQLGTDPTTGNRYAFTGGNPTTNIELDGHRLACGGEGGESAACPSGHNQNTGYTPSQDEEVSITPDEDGSSIEVEEQRIPTEKELAAWYPTQSHQEGLETWTASRCRNPEEQDSFCSAAEKLGWISFDSPGLDVLGVLGIRDALDCINERDGGACVWALTDVATRGASKLLKVGKLCKRHSFTPGTRVLLADGTTKRIEDVEAGDRVVVTDPDTGETTTRTVKRLITTHDDKDFVRLTFTTQDGQTGQVAATTTHPFWAEHAGEWIDAGDILPGTTIRTATGTTVTVQAADHYTKRQTTHDLTINDIHTYYVLAGDTPILVHNCAAKRGPKPAGTGPHNLKIDEVAGQVTDGVVIAGGARLPERAIATPGGFKGSRRPDILVQRADGSVYGVNVGKQAKSGAPIKREAEAIADLEGVGIEMHFVAYN</sequence>
<dbReference type="InterPro" id="IPR006530">
    <property type="entry name" value="YD"/>
</dbReference>
<feature type="region of interest" description="Disordered" evidence="1">
    <location>
        <begin position="2645"/>
        <end position="2677"/>
    </location>
</feature>
<proteinExistence type="predicted"/>
<feature type="region of interest" description="Disordered" evidence="1">
    <location>
        <begin position="1573"/>
        <end position="1603"/>
    </location>
</feature>
<keyword evidence="4" id="KW-1185">Reference proteome</keyword>
<dbReference type="PANTHER" id="PTHR32305">
    <property type="match status" value="1"/>
</dbReference>
<feature type="compositionally biased region" description="Polar residues" evidence="1">
    <location>
        <begin position="2654"/>
        <end position="2663"/>
    </location>
</feature>
<dbReference type="InterPro" id="IPR030934">
    <property type="entry name" value="Intein_C"/>
</dbReference>
<dbReference type="SMART" id="SM00306">
    <property type="entry name" value="HintN"/>
    <property type="match status" value="1"/>
</dbReference>
<name>A0ABN2Y3U6_9ACTN</name>
<organism evidence="3 4">
    <name type="scientific">Streptomyces synnematoformans</name>
    <dbReference type="NCBI Taxonomy" id="415721"/>
    <lineage>
        <taxon>Bacteria</taxon>
        <taxon>Bacillati</taxon>
        <taxon>Actinomycetota</taxon>
        <taxon>Actinomycetes</taxon>
        <taxon>Kitasatosporales</taxon>
        <taxon>Streptomycetaceae</taxon>
        <taxon>Streptomyces</taxon>
    </lineage>
</organism>
<protein>
    <recommendedName>
        <fullName evidence="2">Hint domain-containing protein</fullName>
    </recommendedName>
</protein>
<dbReference type="InterPro" id="IPR036844">
    <property type="entry name" value="Hint_dom_sf"/>
</dbReference>
<dbReference type="InterPro" id="IPR050708">
    <property type="entry name" value="T6SS_VgrG/RHS"/>
</dbReference>
<dbReference type="InterPro" id="IPR022385">
    <property type="entry name" value="Rhs_assc_core"/>
</dbReference>
<dbReference type="NCBIfam" id="TIGR01643">
    <property type="entry name" value="YD_repeat_2x"/>
    <property type="match status" value="7"/>
</dbReference>
<feature type="domain" description="Hint" evidence="2">
    <location>
        <begin position="2786"/>
        <end position="2888"/>
    </location>
</feature>
<dbReference type="SUPFAM" id="SSF51294">
    <property type="entry name" value="Hedgehog/intein (Hint) domain"/>
    <property type="match status" value="1"/>
</dbReference>
<dbReference type="CDD" id="cd00081">
    <property type="entry name" value="Hint"/>
    <property type="match status" value="1"/>
</dbReference>
<feature type="compositionally biased region" description="Polar residues" evidence="1">
    <location>
        <begin position="1580"/>
        <end position="1593"/>
    </location>
</feature>
<dbReference type="Pfam" id="PF05593">
    <property type="entry name" value="RHS_repeat"/>
    <property type="match status" value="4"/>
</dbReference>
<feature type="compositionally biased region" description="Acidic residues" evidence="1">
    <location>
        <begin position="2664"/>
        <end position="2677"/>
    </location>
</feature>